<sequence>MGDNTDDSTNPKAFNTGIEDPNKIDVSHPYYLSTSDAPGFINGSCPEPLKGSNMLKQWIHCNDMVIAWLLNSLNTEIAESVIYSQTAADLWNELEERYGQADGTKLFQLQRELNNMSQGVSDVASCDAKGHNQNIIKDQKLIQFLMGLNNSFNVAKGNILMMGPLSNATHAYSIILLQETQKEVHSNHQISTDSSAFMTGQKWTSQKKPMDCKGINQCQGKKSDMYCRYCKKSRHENEQCYKLVGQLIPTYREVAQMLQFLNQMQLQTWLAPLLIKGQAFGDASTDLYLLEDKPWLLQDKSDKSSAPMSSFIDFPQSSGEPVLRKSQREHHRPMFLSDYIRNAAFSDFLPNPPCLPIYSFYFSALTQDNQRLVTSICQIQEPNSYHQAIQHPGWQSAMEQEFTALDSNHTWDVVPLPAGKKALSCKWVYKVKLKSDGSLEQLKARFVVH</sequence>
<dbReference type="PANTHER" id="PTHR37610">
    <property type="entry name" value="CCHC-TYPE DOMAIN-CONTAINING PROTEIN"/>
    <property type="match status" value="1"/>
</dbReference>
<organism evidence="1 2">
    <name type="scientific">Solanum tuberosum</name>
    <name type="common">Potato</name>
    <dbReference type="NCBI Taxonomy" id="4113"/>
    <lineage>
        <taxon>Eukaryota</taxon>
        <taxon>Viridiplantae</taxon>
        <taxon>Streptophyta</taxon>
        <taxon>Embryophyta</taxon>
        <taxon>Tracheophyta</taxon>
        <taxon>Spermatophyta</taxon>
        <taxon>Magnoliopsida</taxon>
        <taxon>eudicotyledons</taxon>
        <taxon>Gunneridae</taxon>
        <taxon>Pentapetalae</taxon>
        <taxon>asterids</taxon>
        <taxon>lamiids</taxon>
        <taxon>Solanales</taxon>
        <taxon>Solanaceae</taxon>
        <taxon>Solanoideae</taxon>
        <taxon>Solaneae</taxon>
        <taxon>Solanum</taxon>
    </lineage>
</organism>
<comment type="caution">
    <text evidence="1">The sequence shown here is derived from an EMBL/GenBank/DDBJ whole genome shotgun (WGS) entry which is preliminary data.</text>
</comment>
<dbReference type="Proteomes" id="UP000826656">
    <property type="component" value="Unassembled WGS sequence"/>
</dbReference>
<dbReference type="EMBL" id="JAIVGD010000003">
    <property type="protein sequence ID" value="KAH0777828.1"/>
    <property type="molecule type" value="Genomic_DNA"/>
</dbReference>
<proteinExistence type="predicted"/>
<dbReference type="PANTHER" id="PTHR37610:SF6">
    <property type="entry name" value="GAG-POLYPEPTIDE OF LTR COPIA-TYPE-RELATED"/>
    <property type="match status" value="1"/>
</dbReference>
<gene>
    <name evidence="1" type="ORF">KY290_009239</name>
</gene>
<accession>A0ABQ7WAV9</accession>
<keyword evidence="2" id="KW-1185">Reference proteome</keyword>
<evidence type="ECO:0008006" key="3">
    <source>
        <dbReference type="Google" id="ProtNLM"/>
    </source>
</evidence>
<protein>
    <recommendedName>
        <fullName evidence="3">Retrotransposon Copia-like N-terminal domain-containing protein</fullName>
    </recommendedName>
</protein>
<reference evidence="1 2" key="1">
    <citation type="journal article" date="2021" name="bioRxiv">
        <title>Chromosome-scale and haplotype-resolved genome assembly of a tetraploid potato cultivar.</title>
        <authorList>
            <person name="Sun H."/>
            <person name="Jiao W.-B."/>
            <person name="Krause K."/>
            <person name="Campoy J.A."/>
            <person name="Goel M."/>
            <person name="Folz-Donahue K."/>
            <person name="Kukat C."/>
            <person name="Huettel B."/>
            <person name="Schneeberger K."/>
        </authorList>
    </citation>
    <scope>NUCLEOTIDE SEQUENCE [LARGE SCALE GENOMIC DNA]</scope>
    <source>
        <strain evidence="1">SolTubOtavaFocal</strain>
        <tissue evidence="1">Leaves</tissue>
    </source>
</reference>
<evidence type="ECO:0000313" key="2">
    <source>
        <dbReference type="Proteomes" id="UP000826656"/>
    </source>
</evidence>
<name>A0ABQ7WAV9_SOLTU</name>
<evidence type="ECO:0000313" key="1">
    <source>
        <dbReference type="EMBL" id="KAH0777828.1"/>
    </source>
</evidence>